<keyword evidence="1" id="KW-0812">Transmembrane</keyword>
<keyword evidence="1" id="KW-1133">Transmembrane helix</keyword>
<dbReference type="Proteomes" id="UP000652567">
    <property type="component" value="Unassembled WGS sequence"/>
</dbReference>
<sequence>MSLLHLYRNYPQLSLCTLLIAGLGLLGSLLYLTHSARHQQQYIQQYGQTLAQSAASQAVDATLTQDLVSLQAILQEISRYPRVVGATVHNVENQLLVQNGHRPDQGVNGKRYHFTAAIAVHNNVAGYLQVTLEVPRYTPMDKQFLVIWLVAVLFALMMIWWSIQLQWWKNLRDQLPSPGNLMRTVVDTLPTIPEAPPEPEPVVAEPPPPPLRAVRLTVKLVNINRLYQQLNSEGFSNLLRRFDRQLQEIVLLHDGKRRWFQDDTLVIDFISDHPLECTFRALCCARLLHGVCARSNSPRLQLTATLTPTQTPEEAAKASLFQAFIADQQQGLQPGKGETLLEHGLVTDELQERVDVEITSGKLLTFLPPYHDLLQRQENQLSGHPAAGH</sequence>
<evidence type="ECO:0000313" key="2">
    <source>
        <dbReference type="EMBL" id="MBE8718735.1"/>
    </source>
</evidence>
<name>A0A928V4R4_9GAMM</name>
<evidence type="ECO:0000256" key="1">
    <source>
        <dbReference type="SAM" id="Phobius"/>
    </source>
</evidence>
<dbReference type="EMBL" id="PRDL01000001">
    <property type="protein sequence ID" value="MBE8718735.1"/>
    <property type="molecule type" value="Genomic_DNA"/>
</dbReference>
<evidence type="ECO:0000313" key="3">
    <source>
        <dbReference type="Proteomes" id="UP000652567"/>
    </source>
</evidence>
<reference evidence="2" key="1">
    <citation type="submission" date="2018-07" db="EMBL/GenBank/DDBJ databases">
        <title>Genome assembly of strain Ka43.</title>
        <authorList>
            <person name="Kukolya J."/>
            <person name="Nagy I."/>
            <person name="Horvath B."/>
            <person name="Toth A."/>
        </authorList>
    </citation>
    <scope>NUCLEOTIDE SEQUENCE</scope>
    <source>
        <strain evidence="2">KB43</strain>
    </source>
</reference>
<dbReference type="InterPro" id="IPR029787">
    <property type="entry name" value="Nucleotide_cyclase"/>
</dbReference>
<proteinExistence type="predicted"/>
<protein>
    <submittedName>
        <fullName evidence="2">Uncharacterized protein</fullName>
    </submittedName>
</protein>
<feature type="transmembrane region" description="Helical" evidence="1">
    <location>
        <begin position="12"/>
        <end position="32"/>
    </location>
</feature>
<comment type="caution">
    <text evidence="2">The sequence shown here is derived from an EMBL/GenBank/DDBJ whole genome shotgun (WGS) entry which is preliminary data.</text>
</comment>
<gene>
    <name evidence="2" type="ORF">C4F51_16285</name>
</gene>
<organism evidence="2 3">
    <name type="scientific">Cellvibrio polysaccharolyticus</name>
    <dbReference type="NCBI Taxonomy" id="2082724"/>
    <lineage>
        <taxon>Bacteria</taxon>
        <taxon>Pseudomonadati</taxon>
        <taxon>Pseudomonadota</taxon>
        <taxon>Gammaproteobacteria</taxon>
        <taxon>Cellvibrionales</taxon>
        <taxon>Cellvibrionaceae</taxon>
        <taxon>Cellvibrio</taxon>
    </lineage>
</organism>
<dbReference type="RefSeq" id="WP_193911534.1">
    <property type="nucleotide sequence ID" value="NZ_PRDL01000001.1"/>
</dbReference>
<dbReference type="AlphaFoldDB" id="A0A928V4R4"/>
<accession>A0A928V4R4</accession>
<keyword evidence="3" id="KW-1185">Reference proteome</keyword>
<keyword evidence="1" id="KW-0472">Membrane</keyword>
<feature type="transmembrane region" description="Helical" evidence="1">
    <location>
        <begin position="144"/>
        <end position="163"/>
    </location>
</feature>
<dbReference type="SUPFAM" id="SSF55073">
    <property type="entry name" value="Nucleotide cyclase"/>
    <property type="match status" value="1"/>
</dbReference>